<protein>
    <recommendedName>
        <fullName evidence="2">Two-component-system connector protein YcgZ</fullName>
    </recommendedName>
</protein>
<dbReference type="AlphaFoldDB" id="A0AB39VVF5"/>
<evidence type="ECO:0008006" key="2">
    <source>
        <dbReference type="Google" id="ProtNLM"/>
    </source>
</evidence>
<proteinExistence type="predicted"/>
<organism evidence="1">
    <name type="scientific">Rouxiella sp. WC2420</name>
    <dbReference type="NCBI Taxonomy" id="3234145"/>
    <lineage>
        <taxon>Bacteria</taxon>
        <taxon>Pseudomonadati</taxon>
        <taxon>Pseudomonadota</taxon>
        <taxon>Gammaproteobacteria</taxon>
        <taxon>Enterobacterales</taxon>
        <taxon>Yersiniaceae</taxon>
        <taxon>Rouxiella</taxon>
    </lineage>
</organism>
<reference evidence="1" key="1">
    <citation type="submission" date="2024-07" db="EMBL/GenBank/DDBJ databases">
        <authorList>
            <person name="Biller S.J."/>
        </authorList>
    </citation>
    <scope>NUCLEOTIDE SEQUENCE</scope>
    <source>
        <strain evidence="1">WC2420</strain>
    </source>
</reference>
<gene>
    <name evidence="1" type="ORF">AB3G37_07265</name>
</gene>
<sequence>MRQSEFSKSKMGDALFLLNNVPALSQDETMGQIVVEILRAGENLDRREILKKLVGRIELAASAEDVKHFEQLILVVLKSEL</sequence>
<dbReference type="EMBL" id="CP165628">
    <property type="protein sequence ID" value="XDU73870.1"/>
    <property type="molecule type" value="Genomic_DNA"/>
</dbReference>
<dbReference type="RefSeq" id="WP_369790164.1">
    <property type="nucleotide sequence ID" value="NZ_CP165628.1"/>
</dbReference>
<name>A0AB39VVF5_9GAMM</name>
<evidence type="ECO:0000313" key="1">
    <source>
        <dbReference type="EMBL" id="XDU73870.1"/>
    </source>
</evidence>
<accession>A0AB39VVF5</accession>